<dbReference type="InterPro" id="IPR036271">
    <property type="entry name" value="Tet_transcr_reg_TetR-rel_C_sf"/>
</dbReference>
<dbReference type="InterPro" id="IPR001647">
    <property type="entry name" value="HTH_TetR"/>
</dbReference>
<dbReference type="SUPFAM" id="SSF46689">
    <property type="entry name" value="Homeodomain-like"/>
    <property type="match status" value="1"/>
</dbReference>
<reference evidence="4" key="1">
    <citation type="submission" date="2020-12" db="EMBL/GenBank/DDBJ databases">
        <title>Antrihabitans popcorni sp. nov. and Antrihabitans auranticaus sp. nov., isolated from a larva cave.</title>
        <authorList>
            <person name="Lee S.D."/>
            <person name="Kim I.S."/>
        </authorList>
    </citation>
    <scope>NUCLEOTIDE SEQUENCE</scope>
    <source>
        <strain evidence="4">YC3-6</strain>
    </source>
</reference>
<dbReference type="Gene3D" id="1.10.357.10">
    <property type="entry name" value="Tetracycline Repressor, domain 2"/>
    <property type="match status" value="1"/>
</dbReference>
<feature type="domain" description="HTH tetR-type" evidence="3">
    <location>
        <begin position="2"/>
        <end position="62"/>
    </location>
</feature>
<evidence type="ECO:0000256" key="1">
    <source>
        <dbReference type="ARBA" id="ARBA00023125"/>
    </source>
</evidence>
<accession>A0A934NWE1</accession>
<feature type="DNA-binding region" description="H-T-H motif" evidence="2">
    <location>
        <begin position="25"/>
        <end position="44"/>
    </location>
</feature>
<dbReference type="Pfam" id="PF17940">
    <property type="entry name" value="TetR_C_31"/>
    <property type="match status" value="1"/>
</dbReference>
<organism evidence="4 5">
    <name type="scientific">Antrihabitans stalagmiti</name>
    <dbReference type="NCBI Taxonomy" id="2799499"/>
    <lineage>
        <taxon>Bacteria</taxon>
        <taxon>Bacillati</taxon>
        <taxon>Actinomycetota</taxon>
        <taxon>Actinomycetes</taxon>
        <taxon>Mycobacteriales</taxon>
        <taxon>Nocardiaceae</taxon>
        <taxon>Antrihabitans</taxon>
    </lineage>
</organism>
<dbReference type="Proteomes" id="UP000655868">
    <property type="component" value="Unassembled WGS sequence"/>
</dbReference>
<protein>
    <submittedName>
        <fullName evidence="4">TetR family transcriptional regulator</fullName>
    </submittedName>
</protein>
<dbReference type="AlphaFoldDB" id="A0A934NWE1"/>
<dbReference type="EMBL" id="JAEMNV010000012">
    <property type="protein sequence ID" value="MBJ8342499.1"/>
    <property type="molecule type" value="Genomic_DNA"/>
</dbReference>
<evidence type="ECO:0000259" key="3">
    <source>
        <dbReference type="PROSITE" id="PS50977"/>
    </source>
</evidence>
<dbReference type="InterPro" id="IPR041583">
    <property type="entry name" value="TetR_C_31"/>
</dbReference>
<gene>
    <name evidence="4" type="ORF">JGU71_26775</name>
</gene>
<name>A0A934NWE1_9NOCA</name>
<proteinExistence type="predicted"/>
<dbReference type="InterPro" id="IPR009057">
    <property type="entry name" value="Homeodomain-like_sf"/>
</dbReference>
<evidence type="ECO:0000313" key="5">
    <source>
        <dbReference type="Proteomes" id="UP000655868"/>
    </source>
</evidence>
<dbReference type="RefSeq" id="WP_199708073.1">
    <property type="nucleotide sequence ID" value="NZ_JAEMNV010000012.1"/>
</dbReference>
<dbReference type="SUPFAM" id="SSF48498">
    <property type="entry name" value="Tetracyclin repressor-like, C-terminal domain"/>
    <property type="match status" value="1"/>
</dbReference>
<evidence type="ECO:0000313" key="4">
    <source>
        <dbReference type="EMBL" id="MBJ8342499.1"/>
    </source>
</evidence>
<evidence type="ECO:0000256" key="2">
    <source>
        <dbReference type="PROSITE-ProRule" id="PRU00335"/>
    </source>
</evidence>
<keyword evidence="1 2" id="KW-0238">DNA-binding</keyword>
<dbReference type="PROSITE" id="PS50977">
    <property type="entry name" value="HTH_TETR_2"/>
    <property type="match status" value="1"/>
</dbReference>
<dbReference type="GO" id="GO:0003677">
    <property type="term" value="F:DNA binding"/>
    <property type="evidence" value="ECO:0007669"/>
    <property type="project" value="UniProtKB-UniRule"/>
</dbReference>
<keyword evidence="5" id="KW-1185">Reference proteome</keyword>
<comment type="caution">
    <text evidence="4">The sequence shown here is derived from an EMBL/GenBank/DDBJ whole genome shotgun (WGS) entry which is preliminary data.</text>
</comment>
<sequence length="186" mass="20521">MATKREIVLDAAIEVLGTRGSKGLTHRGVDDVAGVPTGTSSNYFRTREALLVGVVDRLVVRDKLDWERLSRLPTPQSIDELIDATTAWALHSVGADRIRTTARYTLMLESATTESMQAPFRTARRTLVEWVEGLLVELSDDPAAHALILMDYLEGAILHQLTMPAPDFDPRPLISDLATSLLTKSR</sequence>